<evidence type="ECO:0000259" key="1">
    <source>
        <dbReference type="PROSITE" id="PS50943"/>
    </source>
</evidence>
<evidence type="ECO:0000313" key="2">
    <source>
        <dbReference type="EMBL" id="BDP43758.1"/>
    </source>
</evidence>
<dbReference type="EMBL" id="AP026561">
    <property type="protein sequence ID" value="BDP43758.1"/>
    <property type="molecule type" value="Genomic_DNA"/>
</dbReference>
<dbReference type="SUPFAM" id="SSF47413">
    <property type="entry name" value="lambda repressor-like DNA-binding domains"/>
    <property type="match status" value="1"/>
</dbReference>
<dbReference type="Gene3D" id="1.10.260.40">
    <property type="entry name" value="lambda repressor-like DNA-binding domains"/>
    <property type="match status" value="1"/>
</dbReference>
<proteinExistence type="predicted"/>
<keyword evidence="2" id="KW-0614">Plasmid</keyword>
<keyword evidence="3" id="KW-1185">Reference proteome</keyword>
<dbReference type="SMART" id="SM00530">
    <property type="entry name" value="HTH_XRE"/>
    <property type="match status" value="1"/>
</dbReference>
<protein>
    <recommendedName>
        <fullName evidence="1">HTH cro/C1-type domain-containing protein</fullName>
    </recommendedName>
</protein>
<geneLocation type="plasmid" evidence="2 3">
    <name>pDAETH-1</name>
</geneLocation>
<reference evidence="2" key="1">
    <citation type="submission" date="2022-07" db="EMBL/GenBank/DDBJ databases">
        <title>Complete Genome Sequence of the Radioresistant Bacterium Deinococcus aetherius ST0316, Isolated from the Air Dust collected in Lower Stratosphere above Japan.</title>
        <authorList>
            <person name="Satoh K."/>
            <person name="Hagiwara K."/>
            <person name="Katsumata K."/>
            <person name="Kubo A."/>
            <person name="Yokobori S."/>
            <person name="Yamagishi A."/>
            <person name="Oono Y."/>
            <person name="Narumi I."/>
        </authorList>
    </citation>
    <scope>NUCLEOTIDE SEQUENCE</scope>
    <source>
        <strain evidence="2">ST0316</strain>
        <plasmid evidence="2">pDAETH-1</plasmid>
    </source>
</reference>
<dbReference type="CDD" id="cd00093">
    <property type="entry name" value="HTH_XRE"/>
    <property type="match status" value="1"/>
</dbReference>
<accession>A0ABM8AIW4</accession>
<feature type="domain" description="HTH cro/C1-type" evidence="1">
    <location>
        <begin position="33"/>
        <end position="76"/>
    </location>
</feature>
<dbReference type="RefSeq" id="WP_264777608.1">
    <property type="nucleotide sequence ID" value="NZ_AP026561.1"/>
</dbReference>
<evidence type="ECO:0000313" key="3">
    <source>
        <dbReference type="Proteomes" id="UP001064971"/>
    </source>
</evidence>
<dbReference type="Proteomes" id="UP001064971">
    <property type="component" value="Plasmid pDAETH-1"/>
</dbReference>
<dbReference type="InterPro" id="IPR010982">
    <property type="entry name" value="Lambda_DNA-bd_dom_sf"/>
</dbReference>
<dbReference type="PROSITE" id="PS50943">
    <property type="entry name" value="HTH_CROC1"/>
    <property type="match status" value="1"/>
</dbReference>
<dbReference type="InterPro" id="IPR001387">
    <property type="entry name" value="Cro/C1-type_HTH"/>
</dbReference>
<organism evidence="2 3">
    <name type="scientific">Deinococcus aetherius</name>
    <dbReference type="NCBI Taxonomy" id="200252"/>
    <lineage>
        <taxon>Bacteria</taxon>
        <taxon>Thermotogati</taxon>
        <taxon>Deinococcota</taxon>
        <taxon>Deinococci</taxon>
        <taxon>Deinococcales</taxon>
        <taxon>Deinococcaceae</taxon>
        <taxon>Deinococcus</taxon>
    </lineage>
</organism>
<gene>
    <name evidence="2" type="ORF">DAETH_37270</name>
</gene>
<sequence length="99" mass="10852">MPPRKRQARPEHLAFQVALGELIRAGRKPSYNQDDFADRVGVYRSHMGLIEQGKLDLRLSTLLAVAEALDLPLSTLIGQVEARLAGDDPSPTPLPPDRG</sequence>
<name>A0ABM8AIW4_9DEIO</name>